<comment type="caution">
    <text evidence="1">The sequence shown here is derived from an EMBL/GenBank/DDBJ whole genome shotgun (WGS) entry which is preliminary data.</text>
</comment>
<proteinExistence type="predicted"/>
<dbReference type="Proteomes" id="UP001142400">
    <property type="component" value="Unassembled WGS sequence"/>
</dbReference>
<sequence length="40" mass="4453">MTHAIAWIFELPMRLLLPSSGRHRAADLATGTANRPAPRR</sequence>
<evidence type="ECO:0000313" key="1">
    <source>
        <dbReference type="EMBL" id="MCQ8829569.1"/>
    </source>
</evidence>
<accession>A0A9X2LU39</accession>
<evidence type="ECO:0000313" key="2">
    <source>
        <dbReference type="Proteomes" id="UP001142400"/>
    </source>
</evidence>
<gene>
    <name evidence="1" type="ORF">NQU54_10835</name>
</gene>
<dbReference type="RefSeq" id="WP_257630874.1">
    <property type="nucleotide sequence ID" value="NZ_JANIIC010000009.1"/>
</dbReference>
<keyword evidence="2" id="KW-1185">Reference proteome</keyword>
<name>A0A9X2LU39_STRMQ</name>
<dbReference type="AlphaFoldDB" id="A0A9X2LU39"/>
<reference evidence="1" key="1">
    <citation type="submission" date="2022-06" db="EMBL/GenBank/DDBJ databases">
        <title>WGS of actinobacteria.</title>
        <authorList>
            <person name="Thawai C."/>
        </authorList>
    </citation>
    <scope>NUCLEOTIDE SEQUENCE</scope>
    <source>
        <strain evidence="1">DSM 42010</strain>
    </source>
</reference>
<organism evidence="1 2">
    <name type="scientific">Streptomyces malaysiensis subsp. samsunensis</name>
    <dbReference type="NCBI Taxonomy" id="459658"/>
    <lineage>
        <taxon>Bacteria</taxon>
        <taxon>Bacillati</taxon>
        <taxon>Actinomycetota</taxon>
        <taxon>Actinomycetes</taxon>
        <taxon>Kitasatosporales</taxon>
        <taxon>Streptomycetaceae</taxon>
        <taxon>Streptomyces</taxon>
        <taxon>Streptomyces violaceusniger group</taxon>
    </lineage>
</organism>
<protein>
    <submittedName>
        <fullName evidence="1">Uncharacterized protein</fullName>
    </submittedName>
</protein>
<dbReference type="EMBL" id="JANIIC010000009">
    <property type="protein sequence ID" value="MCQ8829569.1"/>
    <property type="molecule type" value="Genomic_DNA"/>
</dbReference>